<dbReference type="KEGG" id="rpx:Rpdx1_2619"/>
<name>E6VHL1_RHOPX</name>
<gene>
    <name evidence="2" type="ordered locus">Rpdx1_2619</name>
</gene>
<dbReference type="Pfam" id="PF05488">
    <property type="entry name" value="PAAR_motif"/>
    <property type="match status" value="1"/>
</dbReference>
<dbReference type="HOGENOM" id="CLU_162686_0_0_5"/>
<dbReference type="InterPro" id="IPR008727">
    <property type="entry name" value="PAAR_motif"/>
</dbReference>
<dbReference type="Proteomes" id="UP000001402">
    <property type="component" value="Chromosome"/>
</dbReference>
<dbReference type="EMBL" id="CP002418">
    <property type="protein sequence ID" value="ADU44205.1"/>
    <property type="molecule type" value="Genomic_DNA"/>
</dbReference>
<protein>
    <submittedName>
        <fullName evidence="2">PAAR repeat-containing protein</fullName>
    </submittedName>
</protein>
<evidence type="ECO:0000256" key="1">
    <source>
        <dbReference type="SAM" id="SignalP"/>
    </source>
</evidence>
<dbReference type="STRING" id="652103.Rpdx1_2619"/>
<dbReference type="AlphaFoldDB" id="E6VHL1"/>
<organism evidence="2 3">
    <name type="scientific">Rhodopseudomonas palustris (strain DX-1)</name>
    <dbReference type="NCBI Taxonomy" id="652103"/>
    <lineage>
        <taxon>Bacteria</taxon>
        <taxon>Pseudomonadati</taxon>
        <taxon>Pseudomonadota</taxon>
        <taxon>Alphaproteobacteria</taxon>
        <taxon>Hyphomicrobiales</taxon>
        <taxon>Nitrobacteraceae</taxon>
        <taxon>Rhodopseudomonas</taxon>
    </lineage>
</organism>
<feature type="signal peptide" evidence="1">
    <location>
        <begin position="1"/>
        <end position="39"/>
    </location>
</feature>
<reference evidence="2" key="1">
    <citation type="submission" date="2010-12" db="EMBL/GenBank/DDBJ databases">
        <title>Complete sequence of Rhodopseudomonas palustris DX-1.</title>
        <authorList>
            <consortium name="US DOE Joint Genome Institute"/>
            <person name="Lucas S."/>
            <person name="Copeland A."/>
            <person name="Lapidus A."/>
            <person name="Cheng J.-F."/>
            <person name="Goodwin L."/>
            <person name="Pitluck S."/>
            <person name="Misra M."/>
            <person name="Chertkov O."/>
            <person name="Detter J.C."/>
            <person name="Han C."/>
            <person name="Tapia R."/>
            <person name="Land M."/>
            <person name="Hauser L."/>
            <person name="Kyrpides N."/>
            <person name="Ivanova N."/>
            <person name="Ovchinnikova G."/>
            <person name="Logan B."/>
            <person name="Oda Y."/>
            <person name="Harwood C."/>
            <person name="Woyke T."/>
        </authorList>
    </citation>
    <scope>NUCLEOTIDE SEQUENCE [LARGE SCALE GENOMIC DNA]</scope>
    <source>
        <strain evidence="2">DX-1</strain>
    </source>
</reference>
<accession>E6VHL1</accession>
<feature type="chain" id="PRO_5003210777" evidence="1">
    <location>
        <begin position="40"/>
        <end position="128"/>
    </location>
</feature>
<keyword evidence="1" id="KW-0732">Signal</keyword>
<proteinExistence type="predicted"/>
<dbReference type="eggNOG" id="COG4104">
    <property type="taxonomic scope" value="Bacteria"/>
</dbReference>
<evidence type="ECO:0000313" key="2">
    <source>
        <dbReference type="EMBL" id="ADU44205.1"/>
    </source>
</evidence>
<evidence type="ECO:0000313" key="3">
    <source>
        <dbReference type="Proteomes" id="UP000001402"/>
    </source>
</evidence>
<sequence length="128" mass="12270" precursor="true">MITPSPPTFPDWPGAVRNLHRVVCLLGATVMLGASPALAQGAGGGKPGVITGGSGDVMVGGKPAARAGDVTTEGAIIEGSSNVFINGKPAAIGGSRTGCGGVLTGSGSGVFINGKPVARSGDPSTGCR</sequence>
<dbReference type="Gene3D" id="2.60.200.60">
    <property type="match status" value="1"/>
</dbReference>